<dbReference type="GeneID" id="19975961"/>
<dbReference type="InterPro" id="IPR007219">
    <property type="entry name" value="XnlR_reg_dom"/>
</dbReference>
<dbReference type="GO" id="GO:0000981">
    <property type="term" value="F:DNA-binding transcription factor activity, RNA polymerase II-specific"/>
    <property type="evidence" value="ECO:0007669"/>
    <property type="project" value="InterPro"/>
</dbReference>
<reference evidence="9 10" key="1">
    <citation type="submission" date="2013-03" db="EMBL/GenBank/DDBJ databases">
        <title>The Genome Sequence of Phialophora europaea CBS 101466.</title>
        <authorList>
            <consortium name="The Broad Institute Genomics Platform"/>
            <person name="Cuomo C."/>
            <person name="de Hoog S."/>
            <person name="Gorbushina A."/>
            <person name="Walker B."/>
            <person name="Young S.K."/>
            <person name="Zeng Q."/>
            <person name="Gargeya S."/>
            <person name="Fitzgerald M."/>
            <person name="Haas B."/>
            <person name="Abouelleil A."/>
            <person name="Allen A.W."/>
            <person name="Alvarado L."/>
            <person name="Arachchi H.M."/>
            <person name="Berlin A.M."/>
            <person name="Chapman S.B."/>
            <person name="Gainer-Dewar J."/>
            <person name="Goldberg J."/>
            <person name="Griggs A."/>
            <person name="Gujja S."/>
            <person name="Hansen M."/>
            <person name="Howarth C."/>
            <person name="Imamovic A."/>
            <person name="Ireland A."/>
            <person name="Larimer J."/>
            <person name="McCowan C."/>
            <person name="Murphy C."/>
            <person name="Pearson M."/>
            <person name="Poon T.W."/>
            <person name="Priest M."/>
            <person name="Roberts A."/>
            <person name="Saif S."/>
            <person name="Shea T."/>
            <person name="Sisk P."/>
            <person name="Sykes S."/>
            <person name="Wortman J."/>
            <person name="Nusbaum C."/>
            <person name="Birren B."/>
        </authorList>
    </citation>
    <scope>NUCLEOTIDE SEQUENCE [LARGE SCALE GENOMIC DNA]</scope>
    <source>
        <strain evidence="9 10">CBS 101466</strain>
    </source>
</reference>
<keyword evidence="10" id="KW-1185">Reference proteome</keyword>
<dbReference type="PANTHER" id="PTHR31001:SF49">
    <property type="entry name" value="ZN(II)2CYS6 TRANSCRIPTION FACTOR (EUROFUNG)"/>
    <property type="match status" value="1"/>
</dbReference>
<dbReference type="InParanoid" id="W2RJ34"/>
<organism evidence="9 10">
    <name type="scientific">Cyphellophora europaea (strain CBS 101466)</name>
    <name type="common">Phialophora europaea</name>
    <dbReference type="NCBI Taxonomy" id="1220924"/>
    <lineage>
        <taxon>Eukaryota</taxon>
        <taxon>Fungi</taxon>
        <taxon>Dikarya</taxon>
        <taxon>Ascomycota</taxon>
        <taxon>Pezizomycotina</taxon>
        <taxon>Eurotiomycetes</taxon>
        <taxon>Chaetothyriomycetidae</taxon>
        <taxon>Chaetothyriales</taxon>
        <taxon>Cyphellophoraceae</taxon>
        <taxon>Cyphellophora</taxon>
    </lineage>
</organism>
<dbReference type="RefSeq" id="XP_008721163.1">
    <property type="nucleotide sequence ID" value="XM_008722941.1"/>
</dbReference>
<dbReference type="GO" id="GO:0005634">
    <property type="term" value="C:nucleus"/>
    <property type="evidence" value="ECO:0007669"/>
    <property type="project" value="UniProtKB-SubCell"/>
</dbReference>
<evidence type="ECO:0000313" key="10">
    <source>
        <dbReference type="Proteomes" id="UP000030752"/>
    </source>
</evidence>
<dbReference type="GO" id="GO:0008270">
    <property type="term" value="F:zinc ion binding"/>
    <property type="evidence" value="ECO:0007669"/>
    <property type="project" value="InterPro"/>
</dbReference>
<evidence type="ECO:0000256" key="5">
    <source>
        <dbReference type="ARBA" id="ARBA00023163"/>
    </source>
</evidence>
<evidence type="ECO:0000259" key="8">
    <source>
        <dbReference type="PROSITE" id="PS50048"/>
    </source>
</evidence>
<dbReference type="eggNOG" id="ENOG502SHVI">
    <property type="taxonomic scope" value="Eukaryota"/>
</dbReference>
<dbReference type="Gene3D" id="4.10.240.10">
    <property type="entry name" value="Zn(2)-C6 fungal-type DNA-binding domain"/>
    <property type="match status" value="1"/>
</dbReference>
<keyword evidence="3" id="KW-0805">Transcription regulation</keyword>
<dbReference type="InterPro" id="IPR001138">
    <property type="entry name" value="Zn2Cys6_DnaBD"/>
</dbReference>
<dbReference type="CDD" id="cd00067">
    <property type="entry name" value="GAL4"/>
    <property type="match status" value="1"/>
</dbReference>
<dbReference type="InterPro" id="IPR036864">
    <property type="entry name" value="Zn2-C6_fun-type_DNA-bd_sf"/>
</dbReference>
<dbReference type="EMBL" id="KB822725">
    <property type="protein sequence ID" value="ETN36345.1"/>
    <property type="molecule type" value="Genomic_DNA"/>
</dbReference>
<dbReference type="VEuPathDB" id="FungiDB:HMPREF1541_08622"/>
<dbReference type="PROSITE" id="PS50048">
    <property type="entry name" value="ZN2_CY6_FUNGAL_2"/>
    <property type="match status" value="1"/>
</dbReference>
<dbReference type="CDD" id="cd12148">
    <property type="entry name" value="fungal_TF_MHR"/>
    <property type="match status" value="1"/>
</dbReference>
<keyword evidence="5" id="KW-0804">Transcription</keyword>
<name>W2RJ34_CYPE1</name>
<dbReference type="InterPro" id="IPR050613">
    <property type="entry name" value="Sec_Metabolite_Reg"/>
</dbReference>
<evidence type="ECO:0000256" key="2">
    <source>
        <dbReference type="ARBA" id="ARBA00022723"/>
    </source>
</evidence>
<dbReference type="HOGENOM" id="CLU_007426_4_0_1"/>
<dbReference type="GO" id="GO:0003677">
    <property type="term" value="F:DNA binding"/>
    <property type="evidence" value="ECO:0007669"/>
    <property type="project" value="UniProtKB-KW"/>
</dbReference>
<accession>W2RJ34</accession>
<feature type="region of interest" description="Disordered" evidence="7">
    <location>
        <begin position="646"/>
        <end position="744"/>
    </location>
</feature>
<protein>
    <recommendedName>
        <fullName evidence="8">Zn(2)-C6 fungal-type domain-containing protein</fullName>
    </recommendedName>
</protein>
<gene>
    <name evidence="9" type="ORF">HMPREF1541_08622</name>
</gene>
<dbReference type="OrthoDB" id="5431381at2759"/>
<dbReference type="SMART" id="SM00906">
    <property type="entry name" value="Fungal_trans"/>
    <property type="match status" value="1"/>
</dbReference>
<dbReference type="PROSITE" id="PS00463">
    <property type="entry name" value="ZN2_CY6_FUNGAL_1"/>
    <property type="match status" value="1"/>
</dbReference>
<evidence type="ECO:0000256" key="1">
    <source>
        <dbReference type="ARBA" id="ARBA00004123"/>
    </source>
</evidence>
<dbReference type="PANTHER" id="PTHR31001">
    <property type="entry name" value="UNCHARACTERIZED TRANSCRIPTIONAL REGULATORY PROTEIN"/>
    <property type="match status" value="1"/>
</dbReference>
<feature type="region of interest" description="Disordered" evidence="7">
    <location>
        <begin position="1"/>
        <end position="48"/>
    </location>
</feature>
<keyword evidence="6" id="KW-0539">Nucleus</keyword>
<feature type="compositionally biased region" description="Gly residues" evidence="7">
    <location>
        <begin position="729"/>
        <end position="738"/>
    </location>
</feature>
<keyword evidence="2" id="KW-0479">Metal-binding</keyword>
<feature type="compositionally biased region" description="Polar residues" evidence="7">
    <location>
        <begin position="696"/>
        <end position="708"/>
    </location>
</feature>
<dbReference type="Pfam" id="PF04082">
    <property type="entry name" value="Fungal_trans"/>
    <property type="match status" value="1"/>
</dbReference>
<dbReference type="STRING" id="1220924.W2RJ34"/>
<dbReference type="AlphaFoldDB" id="W2RJ34"/>
<dbReference type="SMART" id="SM00066">
    <property type="entry name" value="GAL4"/>
    <property type="match status" value="1"/>
</dbReference>
<proteinExistence type="predicted"/>
<evidence type="ECO:0000313" key="9">
    <source>
        <dbReference type="EMBL" id="ETN36345.1"/>
    </source>
</evidence>
<dbReference type="Pfam" id="PF00172">
    <property type="entry name" value="Zn_clus"/>
    <property type="match status" value="1"/>
</dbReference>
<sequence>MAENQLPEFDPNPQQQATDASAPQFAAPSNAPQPQAQSQPAQREVKRRNRRPVVCMPCRERRSKCSREKPCSLCVKRGEAHLCLYAEPVERAGAQAASRSARAAASRARQLEQLGQLESLFKRYLQGDQANHNRNAKDQGYGFGVSQLTPTATDQDEISPDAFDSSMLPHWSSLFKQLRSTMEGYEDGLSEAGDGVITSEEKPILLGASPASSLSTILRQYLPQNKADVSNRLNTYFGSSYMVIPVIHSGKFLDEYEEFWSATPDTVDPIWVALLFAILSLSAHITAVQGDEADVAQHENWINACSQCLSLGGYTKPRPYLIPALLMLAQSQYMRYLDPSREVSLLISIVVRLAFQSGLHREPGILVTSFEAEMRRRLWVMIRHFDCQIACQFGVPSSIQLNATDIGPPRNLLDNDLNESMTELPPSRPDTELSPVNSFLLKNHFMTLFAEIYTNAHNVQTTANDDASIEHFESLLQARRSQMPPIFRTKPIALSLNDPDALRMFRLTIDFLYHKTLIILHRRRMGDSNSSSRETCINAANSIIVSFGDLITELRPGKLMEGKAWMLSATVVNDFLLASMTLSMAFITLAPNSPASSRKGSNSTINREEILTTLENARTICLDLSPKSRGALRVASALATLLSRYGRDTPMDPRLTNPAVTSSPPQSQAIPAYQPAPPYSLNGFPVGASMPPPSSTQPDTRPPNTQNLFGIFPSPAPSSALSQERSTSSGGGDTGTGIGVRPYPHTSGPYSNWANGNFTDSPMLLGLFPSTAQSNMTQQGQLLQGQAAGGVSQTAAAAGLFVPQGQEAQQAPQGQFVGGNGAGGDVFDRLALGTGAGGLDWTAFDQFITEF</sequence>
<evidence type="ECO:0000256" key="6">
    <source>
        <dbReference type="ARBA" id="ARBA00023242"/>
    </source>
</evidence>
<dbReference type="Proteomes" id="UP000030752">
    <property type="component" value="Unassembled WGS sequence"/>
</dbReference>
<evidence type="ECO:0000256" key="7">
    <source>
        <dbReference type="SAM" id="MobiDB-lite"/>
    </source>
</evidence>
<evidence type="ECO:0000256" key="4">
    <source>
        <dbReference type="ARBA" id="ARBA00023125"/>
    </source>
</evidence>
<feature type="domain" description="Zn(2)-C6 fungal-type" evidence="8">
    <location>
        <begin position="54"/>
        <end position="85"/>
    </location>
</feature>
<keyword evidence="4" id="KW-0238">DNA-binding</keyword>
<comment type="subcellular location">
    <subcellularLocation>
        <location evidence="1">Nucleus</location>
    </subcellularLocation>
</comment>
<dbReference type="SUPFAM" id="SSF57701">
    <property type="entry name" value="Zn2/Cys6 DNA-binding domain"/>
    <property type="match status" value="1"/>
</dbReference>
<dbReference type="GO" id="GO:0006351">
    <property type="term" value="P:DNA-templated transcription"/>
    <property type="evidence" value="ECO:0007669"/>
    <property type="project" value="InterPro"/>
</dbReference>
<feature type="compositionally biased region" description="Low complexity" evidence="7">
    <location>
        <begin position="662"/>
        <end position="673"/>
    </location>
</feature>
<evidence type="ECO:0000256" key="3">
    <source>
        <dbReference type="ARBA" id="ARBA00023015"/>
    </source>
</evidence>
<feature type="compositionally biased region" description="Low complexity" evidence="7">
    <location>
        <begin position="20"/>
        <end position="42"/>
    </location>
</feature>